<gene>
    <name evidence="1" type="ORF">EYC82_02335</name>
</gene>
<dbReference type="SUPFAM" id="SSF140736">
    <property type="entry name" value="Rv1873-like"/>
    <property type="match status" value="1"/>
</dbReference>
<protein>
    <submittedName>
        <fullName evidence="1">DUF1810 family protein</fullName>
    </submittedName>
</protein>
<dbReference type="RefSeq" id="WP_279247948.1">
    <property type="nucleotide sequence ID" value="NZ_SHNO01000001.1"/>
</dbReference>
<dbReference type="PIRSF" id="PIRSF008546">
    <property type="entry name" value="UCP008546"/>
    <property type="match status" value="1"/>
</dbReference>
<name>A0ABT3T1R9_9GAMM</name>
<organism evidence="1 2">
    <name type="scientific">Candidatus Marimicrobium litorale</name>
    <dbReference type="NCBI Taxonomy" id="2518991"/>
    <lineage>
        <taxon>Bacteria</taxon>
        <taxon>Pseudomonadati</taxon>
        <taxon>Pseudomonadota</taxon>
        <taxon>Gammaproteobacteria</taxon>
        <taxon>Cellvibrionales</taxon>
        <taxon>Halieaceae</taxon>
        <taxon>Marimicrobium</taxon>
    </lineage>
</organism>
<dbReference type="Gene3D" id="1.25.40.380">
    <property type="entry name" value="Protein of unknown function DUF1810"/>
    <property type="match status" value="1"/>
</dbReference>
<dbReference type="Proteomes" id="UP001143304">
    <property type="component" value="Unassembled WGS sequence"/>
</dbReference>
<dbReference type="EMBL" id="SHNO01000001">
    <property type="protein sequence ID" value="MCX2976193.1"/>
    <property type="molecule type" value="Genomic_DNA"/>
</dbReference>
<comment type="caution">
    <text evidence="1">The sequence shown here is derived from an EMBL/GenBank/DDBJ whole genome shotgun (WGS) entry which is preliminary data.</text>
</comment>
<dbReference type="InterPro" id="IPR014937">
    <property type="entry name" value="DUF1810"/>
</dbReference>
<keyword evidence="2" id="KW-1185">Reference proteome</keyword>
<proteinExistence type="predicted"/>
<dbReference type="InterPro" id="IPR036287">
    <property type="entry name" value="Rv1873-like_sf"/>
</dbReference>
<dbReference type="Pfam" id="PF08837">
    <property type="entry name" value="DUF1810"/>
    <property type="match status" value="1"/>
</dbReference>
<evidence type="ECO:0000313" key="2">
    <source>
        <dbReference type="Proteomes" id="UP001143304"/>
    </source>
</evidence>
<evidence type="ECO:0000313" key="1">
    <source>
        <dbReference type="EMBL" id="MCX2976193.1"/>
    </source>
</evidence>
<accession>A0ABT3T1R9</accession>
<sequence length="144" mass="15984">MSEQFDFRRFVDAQDTVIDAVFAELAVGRKQTDWMWFIFPPLAGVFESDAARRYAMSGLDEARAYLAHPLLGARLEKCCGLLLDTGDATAESMLGSDDALVLRACMTLFGQFHYEGIFDEVLAAYFEGLQHATTLELLAGAMQE</sequence>
<reference evidence="1" key="1">
    <citation type="submission" date="2019-02" db="EMBL/GenBank/DDBJ databases">
        <authorList>
            <person name="Li S.-H."/>
        </authorList>
    </citation>
    <scope>NUCLEOTIDE SEQUENCE</scope>
    <source>
        <strain evidence="1">IMCC11814</strain>
    </source>
</reference>